<protein>
    <submittedName>
        <fullName evidence="1">Uncharacterized protein</fullName>
    </submittedName>
</protein>
<proteinExistence type="predicted"/>
<name>A0A484H7S9_9ZZZZ</name>
<dbReference type="EMBL" id="LR026963">
    <property type="protein sequence ID" value="VBB69565.1"/>
    <property type="molecule type" value="Genomic_DNA"/>
</dbReference>
<accession>A0A484H7S9</accession>
<reference evidence="1" key="1">
    <citation type="submission" date="2018-10" db="EMBL/GenBank/DDBJ databases">
        <authorList>
            <person name="Gruber-Vodicka H."/>
            <person name="Jaeckle O."/>
        </authorList>
    </citation>
    <scope>NUCLEOTIDE SEQUENCE</scope>
</reference>
<organism evidence="1">
    <name type="scientific">invertebrate metagenome</name>
    <dbReference type="NCBI Taxonomy" id="1711999"/>
    <lineage>
        <taxon>unclassified sequences</taxon>
        <taxon>metagenomes</taxon>
        <taxon>organismal metagenomes</taxon>
    </lineage>
</organism>
<sequence>MKWATALAAFDGGISMGDGRVVEVVTGPRHDVRPLRGGGRGLRSSLKAVPPHVIISPTPTPGLRGEST</sequence>
<evidence type="ECO:0000313" key="1">
    <source>
        <dbReference type="EMBL" id="VBB69565.1"/>
    </source>
</evidence>
<gene>
    <name evidence="1" type="ORF">RIEGSTA812A_PEG_1038</name>
</gene>
<dbReference type="AlphaFoldDB" id="A0A484H7S9"/>